<proteinExistence type="predicted"/>
<evidence type="ECO:0000313" key="2">
    <source>
        <dbReference type="EMBL" id="KAJ7326601.1"/>
    </source>
</evidence>
<accession>A0A9Q1B122</accession>
<evidence type="ECO:0000256" key="1">
    <source>
        <dbReference type="SAM" id="MobiDB-lite"/>
    </source>
</evidence>
<comment type="caution">
    <text evidence="2">The sequence shown here is derived from an EMBL/GenBank/DDBJ whole genome shotgun (WGS) entry which is preliminary data.</text>
</comment>
<name>A0A9Q1B122_9SAUR</name>
<keyword evidence="3" id="KW-1185">Reference proteome</keyword>
<protein>
    <submittedName>
        <fullName evidence="2">Uncharacterized protein</fullName>
    </submittedName>
</protein>
<dbReference type="EMBL" id="JAPFRF010000007">
    <property type="protein sequence ID" value="KAJ7326601.1"/>
    <property type="molecule type" value="Genomic_DNA"/>
</dbReference>
<gene>
    <name evidence="2" type="ORF">JRQ81_016360</name>
</gene>
<reference evidence="2" key="1">
    <citation type="journal article" date="2023" name="DNA Res.">
        <title>Chromosome-level genome assembly of Phrynocephalus forsythii using third-generation DNA sequencing and Hi-C analysis.</title>
        <authorList>
            <person name="Qi Y."/>
            <person name="Zhao W."/>
            <person name="Zhao Y."/>
            <person name="Niu C."/>
            <person name="Cao S."/>
            <person name="Zhang Y."/>
        </authorList>
    </citation>
    <scope>NUCLEOTIDE SEQUENCE</scope>
    <source>
        <tissue evidence="2">Muscle</tissue>
    </source>
</reference>
<dbReference type="Proteomes" id="UP001142489">
    <property type="component" value="Unassembled WGS sequence"/>
</dbReference>
<feature type="region of interest" description="Disordered" evidence="1">
    <location>
        <begin position="1"/>
        <end position="120"/>
    </location>
</feature>
<evidence type="ECO:0000313" key="3">
    <source>
        <dbReference type="Proteomes" id="UP001142489"/>
    </source>
</evidence>
<organism evidence="2 3">
    <name type="scientific">Phrynocephalus forsythii</name>
    <dbReference type="NCBI Taxonomy" id="171643"/>
    <lineage>
        <taxon>Eukaryota</taxon>
        <taxon>Metazoa</taxon>
        <taxon>Chordata</taxon>
        <taxon>Craniata</taxon>
        <taxon>Vertebrata</taxon>
        <taxon>Euteleostomi</taxon>
        <taxon>Lepidosauria</taxon>
        <taxon>Squamata</taxon>
        <taxon>Bifurcata</taxon>
        <taxon>Unidentata</taxon>
        <taxon>Episquamata</taxon>
        <taxon>Toxicofera</taxon>
        <taxon>Iguania</taxon>
        <taxon>Acrodonta</taxon>
        <taxon>Agamidae</taxon>
        <taxon>Agaminae</taxon>
        <taxon>Phrynocephalus</taxon>
    </lineage>
</organism>
<feature type="compositionally biased region" description="Basic and acidic residues" evidence="1">
    <location>
        <begin position="45"/>
        <end position="54"/>
    </location>
</feature>
<sequence>MKGRWRPQGQGLHWSFCFPQNTRGPPPLRGKILEKVPDSASCPCRLEKRPGIEPRRKRPGFGGGGDSRRHARRTTEREREKERKRERGEKPKLTAQPKAYSTPLCLGRPPSFSTPGIPGG</sequence>
<dbReference type="AlphaFoldDB" id="A0A9Q1B122"/>
<feature type="compositionally biased region" description="Basic and acidic residues" evidence="1">
    <location>
        <begin position="73"/>
        <end position="92"/>
    </location>
</feature>